<organism evidence="3 4">
    <name type="scientific">Somion occarium</name>
    <dbReference type="NCBI Taxonomy" id="3059160"/>
    <lineage>
        <taxon>Eukaryota</taxon>
        <taxon>Fungi</taxon>
        <taxon>Dikarya</taxon>
        <taxon>Basidiomycota</taxon>
        <taxon>Agaricomycotina</taxon>
        <taxon>Agaricomycetes</taxon>
        <taxon>Polyporales</taxon>
        <taxon>Cerrenaceae</taxon>
        <taxon>Somion</taxon>
    </lineage>
</organism>
<keyword evidence="1" id="KW-0812">Transmembrane</keyword>
<keyword evidence="4" id="KW-1185">Reference proteome</keyword>
<reference evidence="4" key="1">
    <citation type="submission" date="2024-04" db="EMBL/GenBank/DDBJ databases">
        <authorList>
            <person name="Shaw F."/>
            <person name="Minotto A."/>
        </authorList>
    </citation>
    <scope>NUCLEOTIDE SEQUENCE [LARGE SCALE GENOMIC DNA]</scope>
</reference>
<evidence type="ECO:0000256" key="1">
    <source>
        <dbReference type="SAM" id="Phobius"/>
    </source>
</evidence>
<keyword evidence="1" id="KW-0472">Membrane</keyword>
<keyword evidence="2" id="KW-0732">Signal</keyword>
<evidence type="ECO:0000313" key="3">
    <source>
        <dbReference type="EMBL" id="CAL1705982.1"/>
    </source>
</evidence>
<evidence type="ECO:0000313" key="4">
    <source>
        <dbReference type="Proteomes" id="UP001497453"/>
    </source>
</evidence>
<name>A0ABP1DFR0_9APHY</name>
<feature type="signal peptide" evidence="2">
    <location>
        <begin position="1"/>
        <end position="20"/>
    </location>
</feature>
<gene>
    <name evidence="3" type="ORF">GFSPODELE1_LOCUS5677</name>
</gene>
<feature type="chain" id="PRO_5045941566" evidence="2">
    <location>
        <begin position="21"/>
        <end position="263"/>
    </location>
</feature>
<proteinExistence type="predicted"/>
<dbReference type="Proteomes" id="UP001497453">
    <property type="component" value="Chromosome 4"/>
</dbReference>
<dbReference type="EMBL" id="OZ037947">
    <property type="protein sequence ID" value="CAL1705982.1"/>
    <property type="molecule type" value="Genomic_DNA"/>
</dbReference>
<protein>
    <submittedName>
        <fullName evidence="3">Uncharacterized protein</fullName>
    </submittedName>
</protein>
<evidence type="ECO:0000256" key="2">
    <source>
        <dbReference type="SAM" id="SignalP"/>
    </source>
</evidence>
<sequence length="263" mass="28946">MRITAFPLLLAAGLAMQAAASPIRVVVVTSHQEMSPVPFGHPIGDRPVLGHMMRPDMMTATNAAIQNDPSAGRRGHLCGLMKEKGLIMANKFRQIFGLPLIETVHPTKPHIEPTPNNPNNTDGAVHILPFIGTPIARPGEGQVHGRPHFHHRYHDTFLKRVHHALMTLGPWEGRAVAFVLGCGIGVLLRMIWVMSLLTIRMFRSGNRASDEDFYNQTSDDMEYIVFDGDAETILVPPPQYTDEKVALAADSEVKTTAVNANEN</sequence>
<feature type="transmembrane region" description="Helical" evidence="1">
    <location>
        <begin position="175"/>
        <end position="199"/>
    </location>
</feature>
<keyword evidence="1" id="KW-1133">Transmembrane helix</keyword>
<accession>A0ABP1DFR0</accession>